<evidence type="ECO:0000256" key="1">
    <source>
        <dbReference type="ARBA" id="ARBA00001974"/>
    </source>
</evidence>
<dbReference type="GO" id="GO:0071949">
    <property type="term" value="F:FAD binding"/>
    <property type="evidence" value="ECO:0007669"/>
    <property type="project" value="InterPro"/>
</dbReference>
<dbReference type="Proteomes" id="UP000237105">
    <property type="component" value="Unassembled WGS sequence"/>
</dbReference>
<comment type="cofactor">
    <cofactor evidence="1">
        <name>FAD</name>
        <dbReference type="ChEBI" id="CHEBI:57692"/>
    </cofactor>
</comment>
<dbReference type="InterPro" id="IPR016169">
    <property type="entry name" value="FAD-bd_PCMH_sub2"/>
</dbReference>
<dbReference type="Gene3D" id="3.30.43.10">
    <property type="entry name" value="Uridine Diphospho-n-acetylenolpyruvylglucosamine Reductase, domain 2"/>
    <property type="match status" value="1"/>
</dbReference>
<organism evidence="10 11">
    <name type="scientific">Parasponia andersonii</name>
    <name type="common">Sponia andersonii</name>
    <dbReference type="NCBI Taxonomy" id="3476"/>
    <lineage>
        <taxon>Eukaryota</taxon>
        <taxon>Viridiplantae</taxon>
        <taxon>Streptophyta</taxon>
        <taxon>Embryophyta</taxon>
        <taxon>Tracheophyta</taxon>
        <taxon>Spermatophyta</taxon>
        <taxon>Magnoliopsida</taxon>
        <taxon>eudicotyledons</taxon>
        <taxon>Gunneridae</taxon>
        <taxon>Pentapetalae</taxon>
        <taxon>rosids</taxon>
        <taxon>fabids</taxon>
        <taxon>Rosales</taxon>
        <taxon>Cannabaceae</taxon>
        <taxon>Parasponia</taxon>
    </lineage>
</organism>
<dbReference type="Pfam" id="PF08031">
    <property type="entry name" value="BBE"/>
    <property type="match status" value="1"/>
</dbReference>
<dbReference type="InterPro" id="IPR006094">
    <property type="entry name" value="Oxid_FAD_bind_N"/>
</dbReference>
<reference evidence="11" key="1">
    <citation type="submission" date="2016-06" db="EMBL/GenBank/DDBJ databases">
        <title>Parallel loss of symbiosis genes in relatives of nitrogen-fixing non-legume Parasponia.</title>
        <authorList>
            <person name="Van Velzen R."/>
            <person name="Holmer R."/>
            <person name="Bu F."/>
            <person name="Rutten L."/>
            <person name="Van Zeijl A."/>
            <person name="Liu W."/>
            <person name="Santuari L."/>
            <person name="Cao Q."/>
            <person name="Sharma T."/>
            <person name="Shen D."/>
            <person name="Roswanjaya Y."/>
            <person name="Wardhani T."/>
            <person name="Kalhor M.S."/>
            <person name="Jansen J."/>
            <person name="Van den Hoogen J."/>
            <person name="Gungor B."/>
            <person name="Hartog M."/>
            <person name="Hontelez J."/>
            <person name="Verver J."/>
            <person name="Yang W.-C."/>
            <person name="Schijlen E."/>
            <person name="Repin R."/>
            <person name="Schilthuizen M."/>
            <person name="Schranz E."/>
            <person name="Heidstra R."/>
            <person name="Miyata K."/>
            <person name="Fedorova E."/>
            <person name="Kohlen W."/>
            <person name="Bisseling T."/>
            <person name="Smit S."/>
            <person name="Geurts R."/>
        </authorList>
    </citation>
    <scope>NUCLEOTIDE SEQUENCE [LARGE SCALE GENOMIC DNA]</scope>
    <source>
        <strain evidence="11">cv. WU1-14</strain>
    </source>
</reference>
<gene>
    <name evidence="10" type="ORF">PanWU01x14_309580</name>
</gene>
<keyword evidence="5" id="KW-0274">FAD</keyword>
<comment type="similarity">
    <text evidence="2">Belongs to the oxygen-dependent FAD-linked oxidoreductase family.</text>
</comment>
<dbReference type="Pfam" id="PF01565">
    <property type="entry name" value="FAD_binding_4"/>
    <property type="match status" value="1"/>
</dbReference>
<evidence type="ECO:0000256" key="6">
    <source>
        <dbReference type="ARBA" id="ARBA00023157"/>
    </source>
</evidence>
<dbReference type="OrthoDB" id="407275at2759"/>
<evidence type="ECO:0000259" key="9">
    <source>
        <dbReference type="PROSITE" id="PS51387"/>
    </source>
</evidence>
<dbReference type="AlphaFoldDB" id="A0A2P5AQJ6"/>
<dbReference type="InterPro" id="IPR012951">
    <property type="entry name" value="BBE"/>
</dbReference>
<dbReference type="Gene3D" id="3.30.465.10">
    <property type="match status" value="1"/>
</dbReference>
<keyword evidence="11" id="KW-1185">Reference proteome</keyword>
<feature type="signal peptide" evidence="8">
    <location>
        <begin position="1"/>
        <end position="21"/>
    </location>
</feature>
<evidence type="ECO:0000313" key="10">
    <source>
        <dbReference type="EMBL" id="PON38820.1"/>
    </source>
</evidence>
<evidence type="ECO:0000313" key="11">
    <source>
        <dbReference type="Proteomes" id="UP000237105"/>
    </source>
</evidence>
<protein>
    <submittedName>
        <fullName evidence="10">Xanthine dehydrogenase C subunit</fullName>
    </submittedName>
</protein>
<feature type="domain" description="FAD-binding PCMH-type" evidence="9">
    <location>
        <begin position="77"/>
        <end position="251"/>
    </location>
</feature>
<dbReference type="InterPro" id="IPR016166">
    <property type="entry name" value="FAD-bd_PCMH"/>
</dbReference>
<keyword evidence="6" id="KW-1015">Disulfide bond</keyword>
<dbReference type="SUPFAM" id="SSF56176">
    <property type="entry name" value="FAD-binding/transporter-associated domain-like"/>
    <property type="match status" value="1"/>
</dbReference>
<proteinExistence type="inferred from homology"/>
<dbReference type="EMBL" id="JXTB01000484">
    <property type="protein sequence ID" value="PON38820.1"/>
    <property type="molecule type" value="Genomic_DNA"/>
</dbReference>
<dbReference type="PANTHER" id="PTHR32448">
    <property type="entry name" value="OS08G0158400 PROTEIN"/>
    <property type="match status" value="1"/>
</dbReference>
<dbReference type="FunFam" id="3.30.43.10:FF:000004">
    <property type="entry name" value="Berberine bridge enzyme-like 15"/>
    <property type="match status" value="1"/>
</dbReference>
<dbReference type="Gene3D" id="3.40.462.20">
    <property type="match status" value="1"/>
</dbReference>
<sequence length="585" mass="66234">MKYSAFLPSSLFLCIIISLLSFSFQASLVHVDLLQCLSHHISNSTIPFAKLIYTQNDPSYFSILNCSTQNPRFSTPSTTKPLIIVTPSSASHVQATVYCCRKHGLRIRTRSGGHDFEGLSYVSQVPFVVIDLRNLSSITVDVNGKTSWVGAGANIGELYYRNAEKSKDLGFPAGVCHTVGVGGHFSGGGCGDLMRKYGLAAYNIIDAQLVNADGKFLDRESMGEDLFWAIRGGGAASFGVILAWKIRLLPVPSTVTIFIVDRNLERNETMKLVDRWQYVADKLDENLFMLLRFTTVNSREVEHNKITIQATFNSVFLGGVDSLLPLIKMNFPELGLKREDCTQMSWIESVHYSAGFSGGNLEDLLNRTPQKGIWPFKAKVDYVKKPIPKKVLETMLERLYEEEVGMGLIQFFPYGGKMSKIPESEIPFPHRAGYLFKIQYYILWEEGEGEAPGAGERHMNWVRSVYNYMTPYVSTNPRGAYLNYRDLDLGKNNEECPTSYEQARIWGEKYFGKNFKRLVHVKTKVDPTNFFRDEQSIPPLPLMGVNKNHNYGLGYQLSYYYTSFWTRNSHLAICRAIYNKLKCLM</sequence>
<comment type="caution">
    <text evidence="10">The sequence shown here is derived from an EMBL/GenBank/DDBJ whole genome shotgun (WGS) entry which is preliminary data.</text>
</comment>
<accession>A0A2P5AQJ6</accession>
<evidence type="ECO:0000256" key="5">
    <source>
        <dbReference type="ARBA" id="ARBA00022827"/>
    </source>
</evidence>
<evidence type="ECO:0000256" key="3">
    <source>
        <dbReference type="ARBA" id="ARBA00022630"/>
    </source>
</evidence>
<name>A0A2P5AQJ6_PARAD</name>
<keyword evidence="3" id="KW-0285">Flavoprotein</keyword>
<evidence type="ECO:0000256" key="2">
    <source>
        <dbReference type="ARBA" id="ARBA00005466"/>
    </source>
</evidence>
<keyword evidence="7" id="KW-0325">Glycoprotein</keyword>
<feature type="chain" id="PRO_5015116114" evidence="8">
    <location>
        <begin position="22"/>
        <end position="585"/>
    </location>
</feature>
<dbReference type="GO" id="GO:1901696">
    <property type="term" value="P:cannabinoid biosynthetic process"/>
    <property type="evidence" value="ECO:0007669"/>
    <property type="project" value="UniProtKB-ARBA"/>
</dbReference>
<evidence type="ECO:0000256" key="8">
    <source>
        <dbReference type="SAM" id="SignalP"/>
    </source>
</evidence>
<evidence type="ECO:0000256" key="7">
    <source>
        <dbReference type="ARBA" id="ARBA00023180"/>
    </source>
</evidence>
<evidence type="ECO:0000256" key="4">
    <source>
        <dbReference type="ARBA" id="ARBA00022729"/>
    </source>
</evidence>
<dbReference type="STRING" id="3476.A0A2P5AQJ6"/>
<dbReference type="GO" id="GO:0016491">
    <property type="term" value="F:oxidoreductase activity"/>
    <property type="evidence" value="ECO:0007669"/>
    <property type="project" value="InterPro"/>
</dbReference>
<dbReference type="PROSITE" id="PS51387">
    <property type="entry name" value="FAD_PCMH"/>
    <property type="match status" value="1"/>
</dbReference>
<dbReference type="InterPro" id="IPR016167">
    <property type="entry name" value="FAD-bd_PCMH_sub1"/>
</dbReference>
<keyword evidence="4 8" id="KW-0732">Signal</keyword>
<dbReference type="InterPro" id="IPR036318">
    <property type="entry name" value="FAD-bd_PCMH-like_sf"/>
</dbReference>